<protein>
    <recommendedName>
        <fullName evidence="2">Ubiquitin-activating enzyme E1, FCCH domain containing protein</fullName>
    </recommendedName>
</protein>
<evidence type="ECO:0008006" key="2">
    <source>
        <dbReference type="Google" id="ProtNLM"/>
    </source>
</evidence>
<accession>A0A6J5MMI7</accession>
<sequence>MASTRDYHRSFSGGEISPNMYGRIDDNRYSTGAAYLRNFIALPQGPAQNRTGTVFVRETKGSVRARLIPFTYSMSQTMVIELGVNYIRFHTSALTLLNTGAATITLGVTNCVVGSMYKFGLTTYYCKTTLTPVVTDPSTDPTNWYPQSSTVFEIPTTYTDSELFDVHYVQSGDIITLVHPAHKPAELRRYSSSRWAFTDVSFLPSVNAPATVAIAATRGEQLTILGLTTATPAVFTFPTGTTHQFAIGDSVYVSGCAASAGAAFTDGFYVVNSIPTAGVNLTLKTYDAGTQIAYTGTYTASSGKMQFGSRISDIDNYYVVTSVSTGGTESAASTAVHIINNLYINGAYNTISWTTTSAQRYNVYKRQSGLYGYIGQTDGLSFTDNNIAPDMGITPPIYDTVFSSTGNYPGAVSYYEQRRVFAGTDNDPQYLWLTRSGTESDMSYSIPTSDIDRVAIRVSARESNTIRHVVPLTQLLLLTNAAEWRVSPSSSDVITPSTISVRPQSYVGANTVQPQIVNNTVVYCSSRGGHVRELGYSWQSQGFITGDLSLRAAHLFDNFDIVDMCFAKSPQQILWFVSNNGKLLGLSYVPEEEIGAWHQHDTDGTFESCCAVAEGFEDAVYVVVRRNVNGSNVRYVERFGSRANAINNLVFTDSSLKYNGSLVTGTMTLSGGTTWGPSDTLTLTCSVFPTFLFPVATDLNDAIVISDAAGNQYRCKIIGTTSTAVAQVKVDGTIPVALRNTPTSLWTFARDTFTGLNHLEGKTVSILADGAVVPQQVVVLGSVSLPRAATYITVGLPFQSDIQTLPLTMNVDGFGQGRMKNINKAWIKVFKSSGIFIGPDADHLVEYKQRTTETYGVAPNPQSDEVLVMLTPSWSNGGQIYIRQNDPLPLTIVGLTLEAAIGG</sequence>
<gene>
    <name evidence="1" type="ORF">UFOVP496_17</name>
</gene>
<proteinExistence type="predicted"/>
<dbReference type="EMBL" id="LR796472">
    <property type="protein sequence ID" value="CAB4146773.1"/>
    <property type="molecule type" value="Genomic_DNA"/>
</dbReference>
<organism evidence="1">
    <name type="scientific">uncultured Caudovirales phage</name>
    <dbReference type="NCBI Taxonomy" id="2100421"/>
    <lineage>
        <taxon>Viruses</taxon>
        <taxon>Duplodnaviria</taxon>
        <taxon>Heunggongvirae</taxon>
        <taxon>Uroviricota</taxon>
        <taxon>Caudoviricetes</taxon>
        <taxon>Peduoviridae</taxon>
        <taxon>Maltschvirus</taxon>
        <taxon>Maltschvirus maltsch</taxon>
    </lineage>
</organism>
<evidence type="ECO:0000313" key="1">
    <source>
        <dbReference type="EMBL" id="CAB4146773.1"/>
    </source>
</evidence>
<name>A0A6J5MMI7_9CAUD</name>
<reference evidence="1" key="1">
    <citation type="submission" date="2020-04" db="EMBL/GenBank/DDBJ databases">
        <authorList>
            <person name="Chiriac C."/>
            <person name="Salcher M."/>
            <person name="Ghai R."/>
            <person name="Kavagutti S V."/>
        </authorList>
    </citation>
    <scope>NUCLEOTIDE SEQUENCE</scope>
</reference>